<name>A0A4R0K700_9ACTN</name>
<reference evidence="1 2" key="1">
    <citation type="submission" date="2019-02" db="EMBL/GenBank/DDBJ databases">
        <title>Kribbella capetownensis sp. nov. and Kribbella speibonae sp. nov., isolated from soil.</title>
        <authorList>
            <person name="Curtis S.M."/>
            <person name="Norton I."/>
            <person name="Everest G.J."/>
            <person name="Meyers P.R."/>
        </authorList>
    </citation>
    <scope>NUCLEOTIDE SEQUENCE [LARGE SCALE GENOMIC DNA]</scope>
    <source>
        <strain evidence="1 2">NRRL B-24813</strain>
    </source>
</reference>
<sequence length="87" mass="10191">MDAAARFDLRIGADPRLEEALVDRLVEYNKKRSGVVRERFEPANLKSEPVHVFALASEFYRRAGYEQYGVKHDYPPGHTNYFFRKNL</sequence>
<dbReference type="OrthoDB" id="9787920at2"/>
<evidence type="ECO:0000313" key="2">
    <source>
        <dbReference type="Proteomes" id="UP000291144"/>
    </source>
</evidence>
<dbReference type="RefSeq" id="WP_131363696.1">
    <property type="nucleotide sequence ID" value="NZ_SJKB01000014.1"/>
</dbReference>
<evidence type="ECO:0008006" key="3">
    <source>
        <dbReference type="Google" id="ProtNLM"/>
    </source>
</evidence>
<dbReference type="InterPro" id="IPR016181">
    <property type="entry name" value="Acyl_CoA_acyltransferase"/>
</dbReference>
<organism evidence="1 2">
    <name type="scientific">Kribbella pittospori</name>
    <dbReference type="NCBI Taxonomy" id="722689"/>
    <lineage>
        <taxon>Bacteria</taxon>
        <taxon>Bacillati</taxon>
        <taxon>Actinomycetota</taxon>
        <taxon>Actinomycetes</taxon>
        <taxon>Propionibacteriales</taxon>
        <taxon>Kribbellaceae</taxon>
        <taxon>Kribbella</taxon>
    </lineage>
</organism>
<comment type="caution">
    <text evidence="1">The sequence shown here is derived from an EMBL/GenBank/DDBJ whole genome shotgun (WGS) entry which is preliminary data.</text>
</comment>
<dbReference type="SUPFAM" id="SSF55729">
    <property type="entry name" value="Acyl-CoA N-acyltransferases (Nat)"/>
    <property type="match status" value="1"/>
</dbReference>
<dbReference type="EMBL" id="SJKB01000014">
    <property type="protein sequence ID" value="TCC55921.1"/>
    <property type="molecule type" value="Genomic_DNA"/>
</dbReference>
<keyword evidence="2" id="KW-1185">Reference proteome</keyword>
<gene>
    <name evidence="1" type="ORF">E0H73_34965</name>
</gene>
<evidence type="ECO:0000313" key="1">
    <source>
        <dbReference type="EMBL" id="TCC55921.1"/>
    </source>
</evidence>
<dbReference type="Gene3D" id="3.40.630.30">
    <property type="match status" value="1"/>
</dbReference>
<protein>
    <recommendedName>
        <fullName evidence="3">N-acetyltransferase domain-containing protein</fullName>
    </recommendedName>
</protein>
<proteinExistence type="predicted"/>
<accession>A0A4R0K700</accession>
<dbReference type="Proteomes" id="UP000291144">
    <property type="component" value="Unassembled WGS sequence"/>
</dbReference>
<dbReference type="AlphaFoldDB" id="A0A4R0K700"/>